<dbReference type="InterPro" id="IPR036388">
    <property type="entry name" value="WH-like_DNA-bd_sf"/>
</dbReference>
<gene>
    <name evidence="5" type="ORF">EV677_2034</name>
</gene>
<keyword evidence="1" id="KW-0805">Transcription regulation</keyword>
<organism evidence="5 6">
    <name type="scientific">Herminiimonas fonticola</name>
    <dbReference type="NCBI Taxonomy" id="303380"/>
    <lineage>
        <taxon>Bacteria</taxon>
        <taxon>Pseudomonadati</taxon>
        <taxon>Pseudomonadota</taxon>
        <taxon>Betaproteobacteria</taxon>
        <taxon>Burkholderiales</taxon>
        <taxon>Oxalobacteraceae</taxon>
        <taxon>Herminiimonas</taxon>
    </lineage>
</organism>
<evidence type="ECO:0000313" key="6">
    <source>
        <dbReference type="Proteomes" id="UP000294737"/>
    </source>
</evidence>
<dbReference type="InterPro" id="IPR039422">
    <property type="entry name" value="MarR/SlyA-like"/>
</dbReference>
<dbReference type="OrthoDB" id="117723at2"/>
<dbReference type="GO" id="GO:0003700">
    <property type="term" value="F:DNA-binding transcription factor activity"/>
    <property type="evidence" value="ECO:0007669"/>
    <property type="project" value="InterPro"/>
</dbReference>
<dbReference type="AlphaFoldDB" id="A0A4R6G838"/>
<keyword evidence="3" id="KW-0804">Transcription</keyword>
<evidence type="ECO:0000259" key="4">
    <source>
        <dbReference type="PROSITE" id="PS50995"/>
    </source>
</evidence>
<dbReference type="SMART" id="SM00347">
    <property type="entry name" value="HTH_MARR"/>
    <property type="match status" value="1"/>
</dbReference>
<dbReference type="GO" id="GO:0003677">
    <property type="term" value="F:DNA binding"/>
    <property type="evidence" value="ECO:0007669"/>
    <property type="project" value="UniProtKB-KW"/>
</dbReference>
<dbReference type="InterPro" id="IPR023187">
    <property type="entry name" value="Tscrpt_reg_MarR-type_CS"/>
</dbReference>
<dbReference type="PROSITE" id="PS50995">
    <property type="entry name" value="HTH_MARR_2"/>
    <property type="match status" value="1"/>
</dbReference>
<proteinExistence type="predicted"/>
<protein>
    <submittedName>
        <fullName evidence="5">MarR family transcriptional regulator for hemolysin</fullName>
    </submittedName>
</protein>
<dbReference type="PRINTS" id="PR00598">
    <property type="entry name" value="HTHMARR"/>
</dbReference>
<dbReference type="EMBL" id="SNWF01000005">
    <property type="protein sequence ID" value="TDN89964.1"/>
    <property type="molecule type" value="Genomic_DNA"/>
</dbReference>
<name>A0A4R6G838_9BURK</name>
<keyword evidence="6" id="KW-1185">Reference proteome</keyword>
<dbReference type="Pfam" id="PF12802">
    <property type="entry name" value="MarR_2"/>
    <property type="match status" value="1"/>
</dbReference>
<dbReference type="Gene3D" id="1.10.10.10">
    <property type="entry name" value="Winged helix-like DNA-binding domain superfamily/Winged helix DNA-binding domain"/>
    <property type="match status" value="1"/>
</dbReference>
<evidence type="ECO:0000313" key="5">
    <source>
        <dbReference type="EMBL" id="TDN89964.1"/>
    </source>
</evidence>
<sequence>MTADIHGNLTDYQTELGQTIGDISRAWRYQMNQRLKPFGLNLSTRQVLLQLHRHPQGLMQRDLARKLGIESPTLVRLLDILEEKEWVQRTASSADKRRKYAVLTPKANEQLKIIEKLSKELRAEMMQGLSISEIESSTQVMRRMKSNLLPD</sequence>
<dbReference type="RefSeq" id="WP_112992042.1">
    <property type="nucleotide sequence ID" value="NZ_PTLZ01000002.1"/>
</dbReference>
<dbReference type="InterPro" id="IPR000835">
    <property type="entry name" value="HTH_MarR-typ"/>
</dbReference>
<evidence type="ECO:0000256" key="2">
    <source>
        <dbReference type="ARBA" id="ARBA00023125"/>
    </source>
</evidence>
<accession>A0A4R6G838</accession>
<dbReference type="GO" id="GO:0006950">
    <property type="term" value="P:response to stress"/>
    <property type="evidence" value="ECO:0007669"/>
    <property type="project" value="TreeGrafter"/>
</dbReference>
<dbReference type="PROSITE" id="PS01117">
    <property type="entry name" value="HTH_MARR_1"/>
    <property type="match status" value="1"/>
</dbReference>
<dbReference type="PANTHER" id="PTHR33164">
    <property type="entry name" value="TRANSCRIPTIONAL REGULATOR, MARR FAMILY"/>
    <property type="match status" value="1"/>
</dbReference>
<dbReference type="Proteomes" id="UP000294737">
    <property type="component" value="Unassembled WGS sequence"/>
</dbReference>
<evidence type="ECO:0000256" key="3">
    <source>
        <dbReference type="ARBA" id="ARBA00023163"/>
    </source>
</evidence>
<comment type="caution">
    <text evidence="5">The sequence shown here is derived from an EMBL/GenBank/DDBJ whole genome shotgun (WGS) entry which is preliminary data.</text>
</comment>
<feature type="domain" description="HTH marR-type" evidence="4">
    <location>
        <begin position="13"/>
        <end position="146"/>
    </location>
</feature>
<dbReference type="InterPro" id="IPR036390">
    <property type="entry name" value="WH_DNA-bd_sf"/>
</dbReference>
<dbReference type="PANTHER" id="PTHR33164:SF64">
    <property type="entry name" value="TRANSCRIPTIONAL REGULATOR SLYA"/>
    <property type="match status" value="1"/>
</dbReference>
<keyword evidence="2" id="KW-0238">DNA-binding</keyword>
<dbReference type="SUPFAM" id="SSF46785">
    <property type="entry name" value="Winged helix' DNA-binding domain"/>
    <property type="match status" value="1"/>
</dbReference>
<evidence type="ECO:0000256" key="1">
    <source>
        <dbReference type="ARBA" id="ARBA00023015"/>
    </source>
</evidence>
<reference evidence="5 6" key="1">
    <citation type="submission" date="2019-03" db="EMBL/GenBank/DDBJ databases">
        <title>Genomic Encyclopedia of Type Strains, Phase IV (KMG-IV): sequencing the most valuable type-strain genomes for metagenomic binning, comparative biology and taxonomic classification.</title>
        <authorList>
            <person name="Goeker M."/>
        </authorList>
    </citation>
    <scope>NUCLEOTIDE SEQUENCE [LARGE SCALE GENOMIC DNA]</scope>
    <source>
        <strain evidence="5 6">DSM 18555</strain>
    </source>
</reference>